<reference evidence="1" key="1">
    <citation type="submission" date="2021-06" db="EMBL/GenBank/DDBJ databases">
        <authorList>
            <person name="Kallberg Y."/>
            <person name="Tangrot J."/>
            <person name="Rosling A."/>
        </authorList>
    </citation>
    <scope>NUCLEOTIDE SEQUENCE</scope>
    <source>
        <strain evidence="1">MA461A</strain>
    </source>
</reference>
<organism evidence="1 2">
    <name type="scientific">Racocetra persica</name>
    <dbReference type="NCBI Taxonomy" id="160502"/>
    <lineage>
        <taxon>Eukaryota</taxon>
        <taxon>Fungi</taxon>
        <taxon>Fungi incertae sedis</taxon>
        <taxon>Mucoromycota</taxon>
        <taxon>Glomeromycotina</taxon>
        <taxon>Glomeromycetes</taxon>
        <taxon>Diversisporales</taxon>
        <taxon>Gigasporaceae</taxon>
        <taxon>Racocetra</taxon>
    </lineage>
</organism>
<comment type="caution">
    <text evidence="1">The sequence shown here is derived from an EMBL/GenBank/DDBJ whole genome shotgun (WGS) entry which is preliminary data.</text>
</comment>
<evidence type="ECO:0000313" key="1">
    <source>
        <dbReference type="EMBL" id="CAG8766772.1"/>
    </source>
</evidence>
<name>A0ACA9QW34_9GLOM</name>
<dbReference type="EMBL" id="CAJVQC010038680">
    <property type="protein sequence ID" value="CAG8766772.1"/>
    <property type="molecule type" value="Genomic_DNA"/>
</dbReference>
<evidence type="ECO:0000313" key="2">
    <source>
        <dbReference type="Proteomes" id="UP000789920"/>
    </source>
</evidence>
<accession>A0ACA9QW34</accession>
<feature type="non-terminal residue" evidence="1">
    <location>
        <position position="107"/>
    </location>
</feature>
<sequence length="107" mass="11541">MELKSKIILLNGPSSAGKTSIVKAIQHLSEEPWLTMGVDVSFATMPAKYLPGGKKAHEGINFVTGTDEKGFSIMRVESGDYGKKVGHSIKKVAKCLVDDGHNLILDE</sequence>
<dbReference type="Proteomes" id="UP000789920">
    <property type="component" value="Unassembled WGS sequence"/>
</dbReference>
<gene>
    <name evidence="1" type="ORF">RPERSI_LOCUS15897</name>
</gene>
<protein>
    <submittedName>
        <fullName evidence="1">28607_t:CDS:1</fullName>
    </submittedName>
</protein>
<proteinExistence type="predicted"/>
<keyword evidence="2" id="KW-1185">Reference proteome</keyword>